<dbReference type="AlphaFoldDB" id="A0A9D5HU45"/>
<feature type="domain" description="Subtilisin-like protease fibronectin type-III" evidence="10">
    <location>
        <begin position="495"/>
        <end position="601"/>
    </location>
</feature>
<dbReference type="Pfam" id="PF00082">
    <property type="entry name" value="Peptidase_S8"/>
    <property type="match status" value="1"/>
</dbReference>
<reference evidence="11" key="1">
    <citation type="submission" date="2021-03" db="EMBL/GenBank/DDBJ databases">
        <authorList>
            <person name="Li Z."/>
            <person name="Yang C."/>
        </authorList>
    </citation>
    <scope>NUCLEOTIDE SEQUENCE</scope>
    <source>
        <strain evidence="11">Dzin_1.0</strain>
        <tissue evidence="11">Leaf</tissue>
    </source>
</reference>
<evidence type="ECO:0000259" key="9">
    <source>
        <dbReference type="Pfam" id="PF05922"/>
    </source>
</evidence>
<dbReference type="FunFam" id="3.50.30.30:FF:000005">
    <property type="entry name" value="subtilisin-like protease SBT1.5"/>
    <property type="match status" value="1"/>
</dbReference>
<evidence type="ECO:0000259" key="8">
    <source>
        <dbReference type="Pfam" id="PF02225"/>
    </source>
</evidence>
<dbReference type="Pfam" id="PF17766">
    <property type="entry name" value="fn3_6"/>
    <property type="match status" value="1"/>
</dbReference>
<dbReference type="Pfam" id="PF05922">
    <property type="entry name" value="Inhibitor_I9"/>
    <property type="match status" value="1"/>
</dbReference>
<protein>
    <submittedName>
        <fullName evidence="11">Uncharacterized protein</fullName>
    </submittedName>
</protein>
<keyword evidence="2" id="KW-0645">Protease</keyword>
<dbReference type="Proteomes" id="UP001085076">
    <property type="component" value="Miscellaneous, Linkage group lg01"/>
</dbReference>
<dbReference type="Gene3D" id="3.50.30.30">
    <property type="match status" value="1"/>
</dbReference>
<dbReference type="Gene3D" id="3.40.50.200">
    <property type="entry name" value="Peptidase S8/S53 domain"/>
    <property type="match status" value="1"/>
</dbReference>
<comment type="similarity">
    <text evidence="1">Belongs to the peptidase S8 family.</text>
</comment>
<dbReference type="InterPro" id="IPR000209">
    <property type="entry name" value="Peptidase_S8/S53_dom"/>
</dbReference>
<sequence>MRTLLSILTLFSFSILLQTPTFAATKPYIVYLGGHTSDTREDAAEDFHNEILGSILKDKEKAKAAIYYYYKYHINAFAANLEEEEANAVSKHPRVVSVFPSKTRTLHTTRSWQFMGLENPGGEVPQTSLWKRSNFGEDVIIANIDTAGNLEDFSFYVINIAPWVTTVGASSIDRDFPSYLTFNNITIKGQSLSSVALAGKKDYPMITGKDAKAPNAAVESAADCTRGSLDPEKVKGKIVVCIKNITRGSLKGEAVKEAGGAGLVIVNIDTEFDDNENYASLHVIPATHITVADAPKLLAYLNSTKSPLGYISSPVTELNLKPSPVLAGFSLGGPNRIAAEILKPDVIAPGINILAAYSEALGPLGTDFDTRRVPYTTLSGTSMSAPHVAGIAANLKAIYPSWTPARIQSAIMTTAVVHDNDGNVIKKMSMDTATAFDYGAGHVMPNRAMDPGLVYDISKIDYLNYLCDYMESRWLTYYFINFTYNCPNERPPVYELNYPSITFPSISMNATSITRTVTNVGAPGTYKVIIFDPPGVTLKVNPMVLSFSKMEEKKMYSVTSIVRTPRPQPPDVGDLPDYTGYVFGRIIWTDGKHRVASQVVVNTHALKF</sequence>
<evidence type="ECO:0000313" key="12">
    <source>
        <dbReference type="Proteomes" id="UP001085076"/>
    </source>
</evidence>
<keyword evidence="4" id="KW-0378">Hydrolase</keyword>
<evidence type="ECO:0000256" key="1">
    <source>
        <dbReference type="ARBA" id="ARBA00011073"/>
    </source>
</evidence>
<dbReference type="FunFam" id="3.30.70.80:FF:000002">
    <property type="entry name" value="Subtilisin-like protease SBT5.3"/>
    <property type="match status" value="1"/>
</dbReference>
<dbReference type="PROSITE" id="PS00138">
    <property type="entry name" value="SUBTILASE_SER"/>
    <property type="match status" value="1"/>
</dbReference>
<accession>A0A9D5HU45</accession>
<evidence type="ECO:0000259" key="7">
    <source>
        <dbReference type="Pfam" id="PF00082"/>
    </source>
</evidence>
<dbReference type="SUPFAM" id="SSF52743">
    <property type="entry name" value="Subtilisin-like"/>
    <property type="match status" value="2"/>
</dbReference>
<evidence type="ECO:0000256" key="2">
    <source>
        <dbReference type="ARBA" id="ARBA00022670"/>
    </source>
</evidence>
<dbReference type="InterPro" id="IPR023828">
    <property type="entry name" value="Peptidase_S8_Ser-AS"/>
</dbReference>
<dbReference type="InterPro" id="IPR036852">
    <property type="entry name" value="Peptidase_S8/S53_dom_sf"/>
</dbReference>
<evidence type="ECO:0000259" key="10">
    <source>
        <dbReference type="Pfam" id="PF17766"/>
    </source>
</evidence>
<dbReference type="InterPro" id="IPR015500">
    <property type="entry name" value="Peptidase_S8_subtilisin-rel"/>
</dbReference>
<keyword evidence="12" id="KW-1185">Reference proteome</keyword>
<name>A0A9D5HU45_9LILI</name>
<evidence type="ECO:0000256" key="4">
    <source>
        <dbReference type="ARBA" id="ARBA00022801"/>
    </source>
</evidence>
<evidence type="ECO:0000256" key="5">
    <source>
        <dbReference type="ARBA" id="ARBA00022825"/>
    </source>
</evidence>
<dbReference type="Pfam" id="PF02225">
    <property type="entry name" value="PA"/>
    <property type="match status" value="1"/>
</dbReference>
<feature type="signal peptide" evidence="6">
    <location>
        <begin position="1"/>
        <end position="23"/>
    </location>
</feature>
<keyword evidence="3 6" id="KW-0732">Signal</keyword>
<dbReference type="InterPro" id="IPR037045">
    <property type="entry name" value="S8pro/Inhibitor_I9_sf"/>
</dbReference>
<feature type="domain" description="Inhibitor I9" evidence="9">
    <location>
        <begin position="28"/>
        <end position="107"/>
    </location>
</feature>
<feature type="domain" description="Peptidase S8/S53" evidence="7">
    <location>
        <begin position="296"/>
        <end position="441"/>
    </location>
</feature>
<dbReference type="GO" id="GO:0004252">
    <property type="term" value="F:serine-type endopeptidase activity"/>
    <property type="evidence" value="ECO:0007669"/>
    <property type="project" value="InterPro"/>
</dbReference>
<dbReference type="InterPro" id="IPR010259">
    <property type="entry name" value="S8pro/Inhibitor_I9"/>
</dbReference>
<feature type="domain" description="PA" evidence="8">
    <location>
        <begin position="220"/>
        <end position="295"/>
    </location>
</feature>
<dbReference type="Gene3D" id="2.60.40.2310">
    <property type="match status" value="1"/>
</dbReference>
<keyword evidence="5" id="KW-0720">Serine protease</keyword>
<evidence type="ECO:0000256" key="6">
    <source>
        <dbReference type="SAM" id="SignalP"/>
    </source>
</evidence>
<gene>
    <name evidence="11" type="ORF">J5N97_006543</name>
</gene>
<dbReference type="PANTHER" id="PTHR10795">
    <property type="entry name" value="PROPROTEIN CONVERTASE SUBTILISIN/KEXIN"/>
    <property type="match status" value="1"/>
</dbReference>
<dbReference type="GO" id="GO:0006508">
    <property type="term" value="P:proteolysis"/>
    <property type="evidence" value="ECO:0007669"/>
    <property type="project" value="UniProtKB-KW"/>
</dbReference>
<evidence type="ECO:0000256" key="3">
    <source>
        <dbReference type="ARBA" id="ARBA00022729"/>
    </source>
</evidence>
<dbReference type="OrthoDB" id="786316at2759"/>
<dbReference type="InterPro" id="IPR041469">
    <property type="entry name" value="Subtilisin-like_FN3"/>
</dbReference>
<reference evidence="11" key="2">
    <citation type="journal article" date="2022" name="Hortic Res">
        <title>The genome of Dioscorea zingiberensis sheds light on the biosynthesis, origin and evolution of the medicinally important diosgenin saponins.</title>
        <authorList>
            <person name="Li Y."/>
            <person name="Tan C."/>
            <person name="Li Z."/>
            <person name="Guo J."/>
            <person name="Li S."/>
            <person name="Chen X."/>
            <person name="Wang C."/>
            <person name="Dai X."/>
            <person name="Yang H."/>
            <person name="Song W."/>
            <person name="Hou L."/>
            <person name="Xu J."/>
            <person name="Tong Z."/>
            <person name="Xu A."/>
            <person name="Yuan X."/>
            <person name="Wang W."/>
            <person name="Yang Q."/>
            <person name="Chen L."/>
            <person name="Sun Z."/>
            <person name="Wang K."/>
            <person name="Pan B."/>
            <person name="Chen J."/>
            <person name="Bao Y."/>
            <person name="Liu F."/>
            <person name="Qi X."/>
            <person name="Gang D.R."/>
            <person name="Wen J."/>
            <person name="Li J."/>
        </authorList>
    </citation>
    <scope>NUCLEOTIDE SEQUENCE</scope>
    <source>
        <strain evidence="11">Dzin_1.0</strain>
    </source>
</reference>
<dbReference type="Gene3D" id="3.30.70.80">
    <property type="entry name" value="Peptidase S8 propeptide/proteinase inhibitor I9"/>
    <property type="match status" value="1"/>
</dbReference>
<dbReference type="InterPro" id="IPR045051">
    <property type="entry name" value="SBT"/>
</dbReference>
<proteinExistence type="inferred from homology"/>
<dbReference type="PRINTS" id="PR00723">
    <property type="entry name" value="SUBTILISIN"/>
</dbReference>
<comment type="caution">
    <text evidence="11">The sequence shown here is derived from an EMBL/GenBank/DDBJ whole genome shotgun (WGS) entry which is preliminary data.</text>
</comment>
<organism evidence="11 12">
    <name type="scientific">Dioscorea zingiberensis</name>
    <dbReference type="NCBI Taxonomy" id="325984"/>
    <lineage>
        <taxon>Eukaryota</taxon>
        <taxon>Viridiplantae</taxon>
        <taxon>Streptophyta</taxon>
        <taxon>Embryophyta</taxon>
        <taxon>Tracheophyta</taxon>
        <taxon>Spermatophyta</taxon>
        <taxon>Magnoliopsida</taxon>
        <taxon>Liliopsida</taxon>
        <taxon>Dioscoreales</taxon>
        <taxon>Dioscoreaceae</taxon>
        <taxon>Dioscorea</taxon>
    </lineage>
</organism>
<dbReference type="InterPro" id="IPR003137">
    <property type="entry name" value="PA_domain"/>
</dbReference>
<feature type="chain" id="PRO_5038550085" evidence="6">
    <location>
        <begin position="24"/>
        <end position="608"/>
    </location>
</feature>
<evidence type="ECO:0000313" key="11">
    <source>
        <dbReference type="EMBL" id="KAJ0988187.1"/>
    </source>
</evidence>
<dbReference type="EMBL" id="JAGGNH010000001">
    <property type="protein sequence ID" value="KAJ0988187.1"/>
    <property type="molecule type" value="Genomic_DNA"/>
</dbReference>